<proteinExistence type="predicted"/>
<evidence type="ECO:0000256" key="1">
    <source>
        <dbReference type="SAM" id="MobiDB-lite"/>
    </source>
</evidence>
<protein>
    <submittedName>
        <fullName evidence="2">Uncharacterized protein</fullName>
    </submittedName>
</protein>
<organism evidence="2 3">
    <name type="scientific">Brevibacterium permense</name>
    <dbReference type="NCBI Taxonomy" id="234834"/>
    <lineage>
        <taxon>Bacteria</taxon>
        <taxon>Bacillati</taxon>
        <taxon>Actinomycetota</taxon>
        <taxon>Actinomycetes</taxon>
        <taxon>Micrococcales</taxon>
        <taxon>Brevibacteriaceae</taxon>
        <taxon>Brevibacterium</taxon>
    </lineage>
</organism>
<dbReference type="RefSeq" id="WP_173156930.1">
    <property type="nucleotide sequence ID" value="NZ_BAAALX010000020.1"/>
</dbReference>
<comment type="caution">
    <text evidence="2">The sequence shown here is derived from an EMBL/GenBank/DDBJ whole genome shotgun (WGS) entry which is preliminary data.</text>
</comment>
<name>A0ABP4LKW7_9MICO</name>
<evidence type="ECO:0000313" key="2">
    <source>
        <dbReference type="EMBL" id="GAA1526244.1"/>
    </source>
</evidence>
<dbReference type="EMBL" id="BAAALX010000020">
    <property type="protein sequence ID" value="GAA1526244.1"/>
    <property type="molecule type" value="Genomic_DNA"/>
</dbReference>
<evidence type="ECO:0000313" key="3">
    <source>
        <dbReference type="Proteomes" id="UP001500177"/>
    </source>
</evidence>
<feature type="region of interest" description="Disordered" evidence="1">
    <location>
        <begin position="245"/>
        <end position="267"/>
    </location>
</feature>
<gene>
    <name evidence="2" type="ORF">GCM10009690_31940</name>
</gene>
<keyword evidence="3" id="KW-1185">Reference proteome</keyword>
<accession>A0ABP4LKW7</accession>
<dbReference type="Proteomes" id="UP001500177">
    <property type="component" value="Unassembled WGS sequence"/>
</dbReference>
<reference evidence="3" key="1">
    <citation type="journal article" date="2019" name="Int. J. Syst. Evol. Microbiol.">
        <title>The Global Catalogue of Microorganisms (GCM) 10K type strain sequencing project: providing services to taxonomists for standard genome sequencing and annotation.</title>
        <authorList>
            <consortium name="The Broad Institute Genomics Platform"/>
            <consortium name="The Broad Institute Genome Sequencing Center for Infectious Disease"/>
            <person name="Wu L."/>
            <person name="Ma J."/>
        </authorList>
    </citation>
    <scope>NUCLEOTIDE SEQUENCE [LARGE SCALE GENOMIC DNA]</scope>
    <source>
        <strain evidence="3">JCM 13318</strain>
    </source>
</reference>
<sequence length="267" mass="29808">MISESDPVIELGKSLANALDNSDIIGRWMAHHIADLITRSEAQPDDQDLARETREVILKLWEHKAGGRFIRTPFEYVQPILAALARLEPDPPPWAHFRTFPARDLPSNDDLSHYPVLEAAGDMDREFGHLVRMAVAFAGRAALEREEPWVVAATEIGGTVVDDVLQRLQKHIRSYRLVKGQFDFPGSAGDLFNSNIDEHAEDTRPSQTADYQSLETEEELLADALKTAISRCSDLLKRLDRLVSMPDAQDVPPTSESDAQLNENSSS</sequence>
<feature type="compositionally biased region" description="Polar residues" evidence="1">
    <location>
        <begin position="252"/>
        <end position="267"/>
    </location>
</feature>